<organism evidence="1">
    <name type="scientific">Bionectria ochroleuca</name>
    <name type="common">Gliocladium roseum</name>
    <dbReference type="NCBI Taxonomy" id="29856"/>
    <lineage>
        <taxon>Eukaryota</taxon>
        <taxon>Fungi</taxon>
        <taxon>Dikarya</taxon>
        <taxon>Ascomycota</taxon>
        <taxon>Pezizomycotina</taxon>
        <taxon>Sordariomycetes</taxon>
        <taxon>Hypocreomycetidae</taxon>
        <taxon>Hypocreales</taxon>
        <taxon>Bionectriaceae</taxon>
        <taxon>Clonostachys</taxon>
    </lineage>
</organism>
<dbReference type="InterPro" id="IPR013744">
    <property type="entry name" value="SidJ"/>
</dbReference>
<reference evidence="1" key="1">
    <citation type="submission" date="2015-01" db="EMBL/GenBank/DDBJ databases">
        <authorList>
            <person name="Durling Mikael"/>
        </authorList>
    </citation>
    <scope>NUCLEOTIDE SEQUENCE</scope>
</reference>
<dbReference type="SUPFAM" id="SSF53474">
    <property type="entry name" value="alpha/beta-Hydrolases"/>
    <property type="match status" value="1"/>
</dbReference>
<dbReference type="PANTHER" id="PTHR31591:SF7">
    <property type="entry name" value="DUF1749-DOMAIN-CONTAINING PROTEIN"/>
    <property type="match status" value="1"/>
</dbReference>
<dbReference type="PANTHER" id="PTHR31591">
    <property type="entry name" value="UPF0613 PROTEIN PB24D3.06C"/>
    <property type="match status" value="1"/>
</dbReference>
<gene>
    <name evidence="1" type="ORF">BN869_000004430_1</name>
</gene>
<accession>A0A0B7JTI1</accession>
<evidence type="ECO:0000313" key="1">
    <source>
        <dbReference type="EMBL" id="CEO48373.1"/>
    </source>
</evidence>
<evidence type="ECO:0008006" key="2">
    <source>
        <dbReference type="Google" id="ProtNLM"/>
    </source>
</evidence>
<sequence>MGSLMEPFSLTAHPYRSPAGKNCAYELGNIRARNALVFLGGLGDGPHTTPYVRFMARYLETQPDLDYSVFEIRMRSSFEQWGTSSLQEDVEDASALVKYLREKGKNKIILMGHSTGCQDCMEYTNYARHNNEPVDGFILQAPVSDREGLEGMFPEWRDSLAVADQMIAEGKSDWCIPKDKVPPVFNCPMTAYRLRSLIAKGGDDDYFSTDLDDEEVKGFWARFQKPVLVLHSEKDEFVPAHIDQAALNKRYQEASPMVSQLSGLIPNTGHAVPNEDARQWLSERVAEFLRALQ</sequence>
<protein>
    <recommendedName>
        <fullName evidence="2">AB hydrolase-1 domain-containing protein</fullName>
    </recommendedName>
</protein>
<dbReference type="InterPro" id="IPR029058">
    <property type="entry name" value="AB_hydrolase_fold"/>
</dbReference>
<name>A0A0B7JTI1_BIOOC</name>
<proteinExistence type="predicted"/>
<dbReference type="Pfam" id="PF08538">
    <property type="entry name" value="DUF1749"/>
    <property type="match status" value="1"/>
</dbReference>
<dbReference type="EMBL" id="CDPU01000010">
    <property type="protein sequence ID" value="CEO48373.1"/>
    <property type="molecule type" value="Genomic_DNA"/>
</dbReference>
<dbReference type="AlphaFoldDB" id="A0A0B7JTI1"/>
<dbReference type="Gene3D" id="3.40.50.1820">
    <property type="entry name" value="alpha/beta hydrolase"/>
    <property type="match status" value="1"/>
</dbReference>